<keyword evidence="5" id="KW-0804">Transcription</keyword>
<dbReference type="InterPro" id="IPR039420">
    <property type="entry name" value="WalR-like"/>
</dbReference>
<dbReference type="InterPro" id="IPR036388">
    <property type="entry name" value="WH-like_DNA-bd_sf"/>
</dbReference>
<dbReference type="PROSITE" id="PS51755">
    <property type="entry name" value="OMPR_PHOB"/>
    <property type="match status" value="1"/>
</dbReference>
<dbReference type="Pfam" id="PF00486">
    <property type="entry name" value="Trans_reg_C"/>
    <property type="match status" value="1"/>
</dbReference>
<dbReference type="SMART" id="SM00862">
    <property type="entry name" value="Trans_reg_C"/>
    <property type="match status" value="1"/>
</dbReference>
<dbReference type="InterPro" id="IPR011006">
    <property type="entry name" value="CheY-like_superfamily"/>
</dbReference>
<dbReference type="AlphaFoldDB" id="A0A3B1CYX2"/>
<evidence type="ECO:0000256" key="2">
    <source>
        <dbReference type="ARBA" id="ARBA00023012"/>
    </source>
</evidence>
<dbReference type="CDD" id="cd00383">
    <property type="entry name" value="trans_reg_C"/>
    <property type="match status" value="1"/>
</dbReference>
<evidence type="ECO:0000256" key="5">
    <source>
        <dbReference type="ARBA" id="ARBA00023163"/>
    </source>
</evidence>
<dbReference type="PROSITE" id="PS50110">
    <property type="entry name" value="RESPONSE_REGULATORY"/>
    <property type="match status" value="1"/>
</dbReference>
<evidence type="ECO:0000259" key="6">
    <source>
        <dbReference type="PROSITE" id="PS50110"/>
    </source>
</evidence>
<dbReference type="GO" id="GO:0005829">
    <property type="term" value="C:cytosol"/>
    <property type="evidence" value="ECO:0007669"/>
    <property type="project" value="TreeGrafter"/>
</dbReference>
<dbReference type="GO" id="GO:0000976">
    <property type="term" value="F:transcription cis-regulatory region binding"/>
    <property type="evidence" value="ECO:0007669"/>
    <property type="project" value="TreeGrafter"/>
</dbReference>
<protein>
    <recommendedName>
        <fullName evidence="9">DNA-binding response regulator</fullName>
    </recommendedName>
</protein>
<dbReference type="Pfam" id="PF00072">
    <property type="entry name" value="Response_reg"/>
    <property type="match status" value="1"/>
</dbReference>
<evidence type="ECO:0000313" key="8">
    <source>
        <dbReference type="EMBL" id="VAX31761.1"/>
    </source>
</evidence>
<dbReference type="CDD" id="cd19935">
    <property type="entry name" value="REC_OmpR_CusR-like"/>
    <property type="match status" value="1"/>
</dbReference>
<dbReference type="InterPro" id="IPR001789">
    <property type="entry name" value="Sig_transdc_resp-reg_receiver"/>
</dbReference>
<dbReference type="PANTHER" id="PTHR48111">
    <property type="entry name" value="REGULATOR OF RPOS"/>
    <property type="match status" value="1"/>
</dbReference>
<dbReference type="GO" id="GO:0000156">
    <property type="term" value="F:phosphorelay response regulator activity"/>
    <property type="evidence" value="ECO:0007669"/>
    <property type="project" value="TreeGrafter"/>
</dbReference>
<dbReference type="GO" id="GO:0006355">
    <property type="term" value="P:regulation of DNA-templated transcription"/>
    <property type="evidence" value="ECO:0007669"/>
    <property type="project" value="InterPro"/>
</dbReference>
<sequence length="228" mass="26312">MKILVVEDEENVASFIKTGLEEESHNVDVATNGKDGFLLATTTDYNLIILDVMLPEIDGLDLCRLIRMKGIHTPVLMLTARDTVEDKVKGLDSGADDYLTKPFSFEELLARIRALARRREFPVEPLRCGDLKIDPITRKVTRSDKEIYLRPKEFALLEYLLKNKNKVLTRTQILQNVWGYNFDPNTNVVDVHINFLRDKIDRDFLKKFIHTVRGIGYVIKEDDYNLQA</sequence>
<keyword evidence="3" id="KW-0805">Transcription regulation</keyword>
<dbReference type="EMBL" id="UOGI01000120">
    <property type="protein sequence ID" value="VAX31761.1"/>
    <property type="molecule type" value="Genomic_DNA"/>
</dbReference>
<feature type="domain" description="OmpR/PhoB-type" evidence="7">
    <location>
        <begin position="123"/>
        <end position="221"/>
    </location>
</feature>
<dbReference type="Gene3D" id="6.10.250.690">
    <property type="match status" value="1"/>
</dbReference>
<reference evidence="8" key="1">
    <citation type="submission" date="2018-06" db="EMBL/GenBank/DDBJ databases">
        <authorList>
            <person name="Zhirakovskaya E."/>
        </authorList>
    </citation>
    <scope>NUCLEOTIDE SEQUENCE</scope>
</reference>
<dbReference type="FunFam" id="3.40.50.2300:FF:000001">
    <property type="entry name" value="DNA-binding response regulator PhoB"/>
    <property type="match status" value="1"/>
</dbReference>
<evidence type="ECO:0000256" key="4">
    <source>
        <dbReference type="ARBA" id="ARBA00023125"/>
    </source>
</evidence>
<dbReference type="InterPro" id="IPR001867">
    <property type="entry name" value="OmpR/PhoB-type_DNA-bd"/>
</dbReference>
<dbReference type="PANTHER" id="PTHR48111:SF22">
    <property type="entry name" value="REGULATOR OF RPOS"/>
    <property type="match status" value="1"/>
</dbReference>
<proteinExistence type="predicted"/>
<dbReference type="InterPro" id="IPR016032">
    <property type="entry name" value="Sig_transdc_resp-reg_C-effctor"/>
</dbReference>
<keyword evidence="4" id="KW-0238">DNA-binding</keyword>
<accession>A0A3B1CYX2</accession>
<keyword evidence="1" id="KW-0597">Phosphoprotein</keyword>
<dbReference type="SUPFAM" id="SSF46894">
    <property type="entry name" value="C-terminal effector domain of the bipartite response regulators"/>
    <property type="match status" value="1"/>
</dbReference>
<dbReference type="SMART" id="SM00448">
    <property type="entry name" value="REC"/>
    <property type="match status" value="1"/>
</dbReference>
<dbReference type="SUPFAM" id="SSF52172">
    <property type="entry name" value="CheY-like"/>
    <property type="match status" value="1"/>
</dbReference>
<evidence type="ECO:0000259" key="7">
    <source>
        <dbReference type="PROSITE" id="PS51755"/>
    </source>
</evidence>
<dbReference type="Gene3D" id="1.10.10.10">
    <property type="entry name" value="Winged helix-like DNA-binding domain superfamily/Winged helix DNA-binding domain"/>
    <property type="match status" value="1"/>
</dbReference>
<evidence type="ECO:0000256" key="3">
    <source>
        <dbReference type="ARBA" id="ARBA00023015"/>
    </source>
</evidence>
<organism evidence="8">
    <name type="scientific">hydrothermal vent metagenome</name>
    <dbReference type="NCBI Taxonomy" id="652676"/>
    <lineage>
        <taxon>unclassified sequences</taxon>
        <taxon>metagenomes</taxon>
        <taxon>ecological metagenomes</taxon>
    </lineage>
</organism>
<gene>
    <name evidence="8" type="ORF">MNBD_NITROSPIRAE03-35</name>
</gene>
<evidence type="ECO:0000256" key="1">
    <source>
        <dbReference type="ARBA" id="ARBA00022553"/>
    </source>
</evidence>
<keyword evidence="2" id="KW-0902">Two-component regulatory system</keyword>
<feature type="domain" description="Response regulatory" evidence="6">
    <location>
        <begin position="2"/>
        <end position="116"/>
    </location>
</feature>
<dbReference type="GO" id="GO:0032993">
    <property type="term" value="C:protein-DNA complex"/>
    <property type="evidence" value="ECO:0007669"/>
    <property type="project" value="TreeGrafter"/>
</dbReference>
<dbReference type="FunFam" id="1.10.10.10:FF:000005">
    <property type="entry name" value="Two-component system response regulator"/>
    <property type="match status" value="1"/>
</dbReference>
<name>A0A3B1CYX2_9ZZZZ</name>
<evidence type="ECO:0008006" key="9">
    <source>
        <dbReference type="Google" id="ProtNLM"/>
    </source>
</evidence>
<dbReference type="Gene3D" id="3.40.50.2300">
    <property type="match status" value="1"/>
</dbReference>